<dbReference type="Pfam" id="PF20406">
    <property type="entry name" value="SAM_KSR1_N"/>
    <property type="match status" value="1"/>
</dbReference>
<feature type="region of interest" description="Disordered" evidence="11">
    <location>
        <begin position="927"/>
        <end position="956"/>
    </location>
</feature>
<feature type="repeat" description="TPR" evidence="9">
    <location>
        <begin position="202"/>
        <end position="235"/>
    </location>
</feature>
<dbReference type="PROSITE" id="PS50293">
    <property type="entry name" value="TPR_REGION"/>
    <property type="match status" value="2"/>
</dbReference>
<dbReference type="GO" id="GO:0046872">
    <property type="term" value="F:metal ion binding"/>
    <property type="evidence" value="ECO:0007669"/>
    <property type="project" value="UniProtKB-KW"/>
</dbReference>
<dbReference type="PROSITE" id="PS00479">
    <property type="entry name" value="ZF_DAG_PE_1"/>
    <property type="match status" value="1"/>
</dbReference>
<evidence type="ECO:0000256" key="8">
    <source>
        <dbReference type="ARBA" id="ARBA00048679"/>
    </source>
</evidence>
<dbReference type="SMART" id="SM00028">
    <property type="entry name" value="TPR"/>
    <property type="match status" value="6"/>
</dbReference>
<evidence type="ECO:0000256" key="7">
    <source>
        <dbReference type="ARBA" id="ARBA00047899"/>
    </source>
</evidence>
<evidence type="ECO:0000256" key="11">
    <source>
        <dbReference type="SAM" id="MobiDB-lite"/>
    </source>
</evidence>
<dbReference type="InterPro" id="IPR000719">
    <property type="entry name" value="Prot_kinase_dom"/>
</dbReference>
<gene>
    <name evidence="14" type="primary">Ksr2</name>
    <name evidence="14" type="ORF">AWC38_SpisGene7878</name>
</gene>
<proteinExistence type="predicted"/>
<dbReference type="PROSITE" id="PS00107">
    <property type="entry name" value="PROTEIN_KINASE_ATP"/>
    <property type="match status" value="1"/>
</dbReference>
<feature type="region of interest" description="Disordered" evidence="11">
    <location>
        <begin position="1156"/>
        <end position="1203"/>
    </location>
</feature>
<dbReference type="Gene3D" id="3.30.200.20">
    <property type="entry name" value="Phosphorylase Kinase, domain 1"/>
    <property type="match status" value="1"/>
</dbReference>
<evidence type="ECO:0000313" key="15">
    <source>
        <dbReference type="Proteomes" id="UP000225706"/>
    </source>
</evidence>
<dbReference type="InterPro" id="IPR024983">
    <property type="entry name" value="CHAT_dom"/>
</dbReference>
<dbReference type="CDD" id="cd20812">
    <property type="entry name" value="C1_KSR"/>
    <property type="match status" value="1"/>
</dbReference>
<dbReference type="Pfam" id="PF13424">
    <property type="entry name" value="TPR_12"/>
    <property type="match status" value="1"/>
</dbReference>
<dbReference type="FunFam" id="3.30.200.20:FF:000034">
    <property type="entry name" value="Kinase suppressor of Ras 1"/>
    <property type="match status" value="1"/>
</dbReference>
<keyword evidence="2" id="KW-0479">Metal-binding</keyword>
<dbReference type="PROSITE" id="PS00109">
    <property type="entry name" value="PROTEIN_KINASE_TYR"/>
    <property type="match status" value="1"/>
</dbReference>
<dbReference type="Pfam" id="PF12770">
    <property type="entry name" value="CHAT"/>
    <property type="match status" value="1"/>
</dbReference>
<protein>
    <submittedName>
        <fullName evidence="14">Kinase suppressor of Ras 2</fullName>
    </submittedName>
</protein>
<evidence type="ECO:0000256" key="1">
    <source>
        <dbReference type="ARBA" id="ARBA00022679"/>
    </source>
</evidence>
<dbReference type="InterPro" id="IPR001245">
    <property type="entry name" value="Ser-Thr/Tyr_kinase_cat_dom"/>
</dbReference>
<reference evidence="15" key="1">
    <citation type="journal article" date="2017" name="bioRxiv">
        <title>Comparative analysis of the genomes of Stylophora pistillata and Acropora digitifera provides evidence for extensive differences between species of corals.</title>
        <authorList>
            <person name="Voolstra C.R."/>
            <person name="Li Y."/>
            <person name="Liew Y.J."/>
            <person name="Baumgarten S."/>
            <person name="Zoccola D."/>
            <person name="Flot J.-F."/>
            <person name="Tambutte S."/>
            <person name="Allemand D."/>
            <person name="Aranda M."/>
        </authorList>
    </citation>
    <scope>NUCLEOTIDE SEQUENCE [LARGE SCALE GENOMIC DNA]</scope>
</reference>
<dbReference type="PROSITE" id="PS50011">
    <property type="entry name" value="PROTEIN_KINASE_DOM"/>
    <property type="match status" value="1"/>
</dbReference>
<keyword evidence="1" id="KW-0808">Transferase</keyword>
<dbReference type="SUPFAM" id="SSF56112">
    <property type="entry name" value="Protein kinase-like (PK-like)"/>
    <property type="match status" value="1"/>
</dbReference>
<feature type="region of interest" description="Disordered" evidence="11">
    <location>
        <begin position="815"/>
        <end position="874"/>
    </location>
</feature>
<evidence type="ECO:0000256" key="9">
    <source>
        <dbReference type="PROSITE-ProRule" id="PRU00339"/>
    </source>
</evidence>
<dbReference type="SUPFAM" id="SSF57889">
    <property type="entry name" value="Cysteine-rich domain"/>
    <property type="match status" value="1"/>
</dbReference>
<keyword evidence="15" id="KW-1185">Reference proteome</keyword>
<feature type="binding site" evidence="10">
    <location>
        <position position="1267"/>
    </location>
    <ligand>
        <name>ATP</name>
        <dbReference type="ChEBI" id="CHEBI:30616"/>
    </ligand>
</feature>
<dbReference type="Gene3D" id="1.10.510.10">
    <property type="entry name" value="Transferase(Phosphotransferase) domain 1"/>
    <property type="match status" value="1"/>
</dbReference>
<comment type="catalytic activity">
    <reaction evidence="7">
        <text>L-threonyl-[protein] + ATP = O-phospho-L-threonyl-[protein] + ADP + H(+)</text>
        <dbReference type="Rhea" id="RHEA:46608"/>
        <dbReference type="Rhea" id="RHEA-COMP:11060"/>
        <dbReference type="Rhea" id="RHEA-COMP:11605"/>
        <dbReference type="ChEBI" id="CHEBI:15378"/>
        <dbReference type="ChEBI" id="CHEBI:30013"/>
        <dbReference type="ChEBI" id="CHEBI:30616"/>
        <dbReference type="ChEBI" id="CHEBI:61977"/>
        <dbReference type="ChEBI" id="CHEBI:456216"/>
        <dbReference type="EC" id="2.7.11.1"/>
    </reaction>
</comment>
<dbReference type="Pfam" id="PF07714">
    <property type="entry name" value="PK_Tyr_Ser-Thr"/>
    <property type="match status" value="1"/>
</dbReference>
<dbReference type="Pfam" id="PF00515">
    <property type="entry name" value="TPR_1"/>
    <property type="match status" value="1"/>
</dbReference>
<dbReference type="PROSITE" id="PS50005">
    <property type="entry name" value="TPR"/>
    <property type="match status" value="3"/>
</dbReference>
<feature type="compositionally biased region" description="Low complexity" evidence="11">
    <location>
        <begin position="819"/>
        <end position="867"/>
    </location>
</feature>
<keyword evidence="5" id="KW-0862">Zinc</keyword>
<feature type="compositionally biased region" description="Low complexity" evidence="11">
    <location>
        <begin position="1099"/>
        <end position="1123"/>
    </location>
</feature>
<evidence type="ECO:0000256" key="4">
    <source>
        <dbReference type="ARBA" id="ARBA00022777"/>
    </source>
</evidence>
<dbReference type="Gene3D" id="6.10.140.1120">
    <property type="match status" value="1"/>
</dbReference>
<keyword evidence="4 14" id="KW-0418">Kinase</keyword>
<sequence length="1535" mass="171208">MALADIIESQIRLTEATQLYEKTVNIKRQTGEKVREGNACARLGIIFHKLGENLIAKEYLEKALAITTEIGDKCGGAYCYGNLGAFPQSMLLGKYHRAKEYLEKALVIRTKIGDRKGEAADYGNLRTVYQSLGQYDKAKEDFDKALVIGTEIGNRGLEAAVFGNLGTVFQSRGRSGNTTRLKSISEKWLSSERKPSDRKGEVAGYGNLGNVFQSLGQYNKAKEYHEKSLDINPEIGDRRGEVADRGSLGIVFQSLGQYDKAKEYHEKAFDMNSEIGDRRGEAAHYGKLGTVFQSLGQYDKAKEYYEKALNINSEIGDRKGEAADYGNLVYDLLEESEVTIVPDRTLYKVPFAALSAKEGAEYLSETRRIRVIPSLTTLKIIHDSPEDYHSNTGALIIGNPKVDWLLPLSGARKEAEMVGRLVGVPPLVEGEATMEAVLERISSVSLIHFAANGNAERGEIALSPIATPNSPNTIPPKEAYMLNMADVSRLKVRAKLVVLSCCHSGNRQIRAEGVIGIARAFLGSDARSVLVALWAIPDSPTQRLMSQFYEHLVDGKSASESLHHAKKWMRNNGFTKVSEWASFTLIGDDMRLDFGKERRYRLSSHGLNRSIDSILDGLDGSKRRASYPANSELRAIKRLKTVKMSTNGLAVSKVLEQIQLVQGMIDINASSLNSLRTQFSTNSDLIQQEIRTLEGKLVKLFSRQLVAKHKCNEDWNDCEKLRYYPKLEQWLQVVGINEEAIKNLEEKCSTVEGLLSLSDEKVKAMLENYADGQEESRRLIAALKHLQAYTERQKQGHKDSTSDIYWDSWDTGKTREKSLSISPSDRSSRSSVTLDSDVPLSSPSSDADTEGSRLSTLSASDTDSTLSPKHIGNSQPAYFNMIKRSVSDDANLGNRIFVNNNDNPYLNSGKKRGGRLEPVTPLTINIPKSTSGEISLHSQSDSESDHNLSSHAINNSPSRITHYGMGHTIKHRFSQKAFMVSPACDYCHKLLLVGVKCKDCKLKFHKKCAKKATASCKLPKGYSEFFTAQVRRAFDYRSLPMIRPHVKRTNSEPSSIALQVEKYVREQKFNQNRSHGDLNTVDQKSWTPVPTETPKGVDSCSTSSSTSSPPSSPLPAASANVSLSAQEELDQFPESHFSFTDVSKMTASLHSNEMIESTSTLVRTESVKSRQSSNTTTSNDSTLSGEDVPGIDSLDNQISDVDPESKTWNRSRVVNKKDMLLDLHQRGSLMSEWVIPFEELNITWSPLGSGRFGKVYRGHWHGEVAVKMIEIENPTEEQLNAFKFQVGTFRKTRHENVVLFMGACMDPPKLAIITSMCRGFSLYTHIHVRKDNFPLDKISQLCTQISQGMGYLHARGIVHTDLRSKNVFLESYNRVVITDFGLFSVAGLTTKSVRPGMLMIPQGWLPYLAPEILRSLTTQQDAPDSSQFTMATDMYAFGTVWYEMCSRSWPFEKNIPESIIWQVGKGVKQSLANVDVPMVVKDTLTVCWAFEPDRRPTFSNLIRTLERLPKIRHQQRLHRSPSQPCTVGRGAEALI</sequence>
<dbReference type="Pfam" id="PF00130">
    <property type="entry name" value="C1_1"/>
    <property type="match status" value="1"/>
</dbReference>
<dbReference type="InterPro" id="IPR046861">
    <property type="entry name" value="SAM_KSR1_N"/>
</dbReference>
<evidence type="ECO:0000256" key="2">
    <source>
        <dbReference type="ARBA" id="ARBA00022723"/>
    </source>
</evidence>
<dbReference type="PROSITE" id="PS50081">
    <property type="entry name" value="ZF_DAG_PE_2"/>
    <property type="match status" value="1"/>
</dbReference>
<feature type="repeat" description="TPR" evidence="9">
    <location>
        <begin position="119"/>
        <end position="152"/>
    </location>
</feature>
<evidence type="ECO:0000259" key="13">
    <source>
        <dbReference type="PROSITE" id="PS50081"/>
    </source>
</evidence>
<dbReference type="PANTHER" id="PTHR10098:SF108">
    <property type="entry name" value="TETRATRICOPEPTIDE REPEAT PROTEIN 28"/>
    <property type="match status" value="1"/>
</dbReference>
<comment type="catalytic activity">
    <reaction evidence="8">
        <text>L-seryl-[protein] + ATP = O-phospho-L-seryl-[protein] + ADP + H(+)</text>
        <dbReference type="Rhea" id="RHEA:17989"/>
        <dbReference type="Rhea" id="RHEA-COMP:9863"/>
        <dbReference type="Rhea" id="RHEA-COMP:11604"/>
        <dbReference type="ChEBI" id="CHEBI:15378"/>
        <dbReference type="ChEBI" id="CHEBI:29999"/>
        <dbReference type="ChEBI" id="CHEBI:30616"/>
        <dbReference type="ChEBI" id="CHEBI:83421"/>
        <dbReference type="ChEBI" id="CHEBI:456216"/>
        <dbReference type="EC" id="2.7.11.1"/>
    </reaction>
</comment>
<dbReference type="InterPro" id="IPR025561">
    <property type="entry name" value="KSR_SAM-like_dom"/>
</dbReference>
<keyword evidence="3 10" id="KW-0547">Nucleotide-binding</keyword>
<evidence type="ECO:0000259" key="12">
    <source>
        <dbReference type="PROSITE" id="PS50011"/>
    </source>
</evidence>
<comment type="caution">
    <text evidence="14">The sequence shown here is derived from an EMBL/GenBank/DDBJ whole genome shotgun (WGS) entry which is preliminary data.</text>
</comment>
<dbReference type="InterPro" id="IPR002219">
    <property type="entry name" value="PKC_DAG/PE"/>
</dbReference>
<dbReference type="Pfam" id="PF13543">
    <property type="entry name" value="SAM_KSR1"/>
    <property type="match status" value="1"/>
</dbReference>
<keyword evidence="6 10" id="KW-0067">ATP-binding</keyword>
<dbReference type="PANTHER" id="PTHR10098">
    <property type="entry name" value="RAPSYN-RELATED"/>
    <property type="match status" value="1"/>
</dbReference>
<dbReference type="SMART" id="SM00109">
    <property type="entry name" value="C1"/>
    <property type="match status" value="1"/>
</dbReference>
<evidence type="ECO:0000313" key="14">
    <source>
        <dbReference type="EMBL" id="PFX27392.1"/>
    </source>
</evidence>
<feature type="compositionally biased region" description="Polar residues" evidence="11">
    <location>
        <begin position="1080"/>
        <end position="1090"/>
    </location>
</feature>
<feature type="compositionally biased region" description="Polar residues" evidence="11">
    <location>
        <begin position="927"/>
        <end position="942"/>
    </location>
</feature>
<feature type="domain" description="Protein kinase" evidence="12">
    <location>
        <begin position="1241"/>
        <end position="1508"/>
    </location>
</feature>
<accession>A0A2B4SFU9</accession>
<feature type="repeat" description="TPR" evidence="9">
    <location>
        <begin position="282"/>
        <end position="315"/>
    </location>
</feature>
<dbReference type="OrthoDB" id="626167at2759"/>
<dbReference type="Pfam" id="PF13181">
    <property type="entry name" value="TPR_8"/>
    <property type="match status" value="2"/>
</dbReference>
<dbReference type="InterPro" id="IPR019734">
    <property type="entry name" value="TPR_rpt"/>
</dbReference>
<evidence type="ECO:0000256" key="3">
    <source>
        <dbReference type="ARBA" id="ARBA00022741"/>
    </source>
</evidence>
<dbReference type="EMBL" id="LSMT01000104">
    <property type="protein sequence ID" value="PFX27392.1"/>
    <property type="molecule type" value="Genomic_DNA"/>
</dbReference>
<feature type="domain" description="Phorbol-ester/DAG-type" evidence="13">
    <location>
        <begin position="970"/>
        <end position="1016"/>
    </location>
</feature>
<dbReference type="InterPro" id="IPR011990">
    <property type="entry name" value="TPR-like_helical_dom_sf"/>
</dbReference>
<dbReference type="SUPFAM" id="SSF48452">
    <property type="entry name" value="TPR-like"/>
    <property type="match status" value="1"/>
</dbReference>
<dbReference type="Proteomes" id="UP000225706">
    <property type="component" value="Unassembled WGS sequence"/>
</dbReference>
<evidence type="ECO:0000256" key="10">
    <source>
        <dbReference type="PROSITE-ProRule" id="PRU10141"/>
    </source>
</evidence>
<dbReference type="CDD" id="cd14063">
    <property type="entry name" value="PK_KSR"/>
    <property type="match status" value="1"/>
</dbReference>
<dbReference type="GO" id="GO:0004674">
    <property type="term" value="F:protein serine/threonine kinase activity"/>
    <property type="evidence" value="ECO:0007669"/>
    <property type="project" value="UniProtKB-EC"/>
</dbReference>
<feature type="compositionally biased region" description="Low complexity" evidence="11">
    <location>
        <begin position="1172"/>
        <end position="1182"/>
    </location>
</feature>
<dbReference type="InterPro" id="IPR013761">
    <property type="entry name" value="SAM/pointed_sf"/>
</dbReference>
<name>A0A2B4SFU9_STYPI</name>
<dbReference type="Gene3D" id="1.25.40.10">
    <property type="entry name" value="Tetratricopeptide repeat domain"/>
    <property type="match status" value="2"/>
</dbReference>
<dbReference type="InterPro" id="IPR046349">
    <property type="entry name" value="C1-like_sf"/>
</dbReference>
<organism evidence="14 15">
    <name type="scientific">Stylophora pistillata</name>
    <name type="common">Smooth cauliflower coral</name>
    <dbReference type="NCBI Taxonomy" id="50429"/>
    <lineage>
        <taxon>Eukaryota</taxon>
        <taxon>Metazoa</taxon>
        <taxon>Cnidaria</taxon>
        <taxon>Anthozoa</taxon>
        <taxon>Hexacorallia</taxon>
        <taxon>Scleractinia</taxon>
        <taxon>Astrocoeniina</taxon>
        <taxon>Pocilloporidae</taxon>
        <taxon>Stylophora</taxon>
    </lineage>
</organism>
<dbReference type="STRING" id="50429.A0A2B4SFU9"/>
<dbReference type="Gene3D" id="1.10.150.50">
    <property type="entry name" value="Transcription Factor, Ets-1"/>
    <property type="match status" value="1"/>
</dbReference>
<dbReference type="InterPro" id="IPR017441">
    <property type="entry name" value="Protein_kinase_ATP_BS"/>
</dbReference>
<dbReference type="SUPFAM" id="SSF81901">
    <property type="entry name" value="HCP-like"/>
    <property type="match status" value="1"/>
</dbReference>
<dbReference type="Gene3D" id="3.30.60.20">
    <property type="match status" value="1"/>
</dbReference>
<dbReference type="InterPro" id="IPR046933">
    <property type="entry name" value="SAM_KSR1_N_sf"/>
</dbReference>
<evidence type="ECO:0000256" key="5">
    <source>
        <dbReference type="ARBA" id="ARBA00022833"/>
    </source>
</evidence>
<evidence type="ECO:0000256" key="6">
    <source>
        <dbReference type="ARBA" id="ARBA00022840"/>
    </source>
</evidence>
<dbReference type="InterPro" id="IPR008266">
    <property type="entry name" value="Tyr_kinase_AS"/>
</dbReference>
<keyword evidence="9" id="KW-0802">TPR repeat</keyword>
<dbReference type="InterPro" id="IPR011009">
    <property type="entry name" value="Kinase-like_dom_sf"/>
</dbReference>
<feature type="region of interest" description="Disordered" evidence="11">
    <location>
        <begin position="1069"/>
        <end position="1123"/>
    </location>
</feature>
<dbReference type="GO" id="GO:0005524">
    <property type="term" value="F:ATP binding"/>
    <property type="evidence" value="ECO:0007669"/>
    <property type="project" value="UniProtKB-UniRule"/>
</dbReference>